<dbReference type="InterPro" id="IPR032305">
    <property type="entry name" value="GTP-bd_M"/>
</dbReference>
<dbReference type="SUPFAM" id="SSF52540">
    <property type="entry name" value="P-loop containing nucleoside triphosphate hydrolases"/>
    <property type="match status" value="1"/>
</dbReference>
<proteinExistence type="predicted"/>
<dbReference type="PROSITE" id="PS51705">
    <property type="entry name" value="G_HFLX"/>
    <property type="match status" value="1"/>
</dbReference>
<dbReference type="Proteomes" id="UP000232323">
    <property type="component" value="Unassembled WGS sequence"/>
</dbReference>
<sequence length="745" mass="80725">MLRLLLLHLTHSKPSFPTHNCSIIRALPLVGYGRGLSVKGGAATSPCFLVQPRNRKDIHETQKLVDAFSPGSLLQVLTVGHSSRLRPGPYYFGKGVVHAIRSAVLSAERESASRKWTSLDFQSGSQESSDSSSRVSQAEGDDGYQSAISHPIMMPDESLSHYLSSQPLMPPDPTATCRVLVNATLNPLQERNLSALLGRPVIDRVGLILGIFANRARTKEAKLQVELASLMHQKTRLVRGGMQHIRLKGGRHGNKVSEGVDGEDFRGGLGAEAADDGVRVEVVSARQRGRSGAGSLGGGGGSGDPEVQMQRYRILRRMKALRQDLKAAKAIRALHRQGRKNAGLPQVAVVGYTNVGKSTMVNTLTGSSLISKDALFVTLDPTARRLQLPQGDACVLSDTVGFISDLPVDLVEAFKSTLEEVVQADLIIHVLDASSANVIQQREAVVKILETLGVSPQRLQHQTVEVWNKCDRVQLLQTDADSGLDHRSTSSSCNVQLPQSSTKLNSSSETTFHYWREAWRRRHLRDSVAWRRRGSRTLVITTSLINSSSLVEQTSTESLTSSTSCSSPGAEVGSGGLASHETSRSDSGDLIQIEHSLSGTAHCPIIPDITPISTSSTNPSISELMPNSGAIINDTELPLPPMQSLDLEGSNSVECPISVTSVDHALAEEEGEEERRADEILNRVASLVRQAHSRSKYQPQAVAASAVLGWGHDRLLEMVERKLSEAGLLRGTPTWRRHSQTNSLK</sequence>
<keyword evidence="3" id="KW-0460">Magnesium</keyword>
<dbReference type="AlphaFoldDB" id="A0A250XDN2"/>
<dbReference type="OrthoDB" id="10268034at2759"/>
<evidence type="ECO:0000256" key="4">
    <source>
        <dbReference type="ARBA" id="ARBA00023134"/>
    </source>
</evidence>
<name>A0A250XDN2_9CHLO</name>
<comment type="caution">
    <text evidence="7">The sequence shown here is derived from an EMBL/GenBank/DDBJ whole genome shotgun (WGS) entry which is preliminary data.</text>
</comment>
<dbReference type="InterPro" id="IPR027417">
    <property type="entry name" value="P-loop_NTPase"/>
</dbReference>
<feature type="domain" description="Hflx-type G" evidence="6">
    <location>
        <begin position="345"/>
        <end position="473"/>
    </location>
</feature>
<evidence type="ECO:0000256" key="1">
    <source>
        <dbReference type="ARBA" id="ARBA00022723"/>
    </source>
</evidence>
<dbReference type="PANTHER" id="PTHR10229:SF8">
    <property type="entry name" value="GTPASE HFLX"/>
    <property type="match status" value="1"/>
</dbReference>
<organism evidence="7 8">
    <name type="scientific">Chlamydomonas eustigma</name>
    <dbReference type="NCBI Taxonomy" id="1157962"/>
    <lineage>
        <taxon>Eukaryota</taxon>
        <taxon>Viridiplantae</taxon>
        <taxon>Chlorophyta</taxon>
        <taxon>core chlorophytes</taxon>
        <taxon>Chlorophyceae</taxon>
        <taxon>CS clade</taxon>
        <taxon>Chlamydomonadales</taxon>
        <taxon>Chlamydomonadaceae</taxon>
        <taxon>Chlamydomonas</taxon>
    </lineage>
</organism>
<evidence type="ECO:0000313" key="7">
    <source>
        <dbReference type="EMBL" id="GAX80992.1"/>
    </source>
</evidence>
<accession>A0A250XDN2</accession>
<evidence type="ECO:0000256" key="5">
    <source>
        <dbReference type="SAM" id="MobiDB-lite"/>
    </source>
</evidence>
<dbReference type="PANTHER" id="PTHR10229">
    <property type="entry name" value="GTP-BINDING PROTEIN HFLX"/>
    <property type="match status" value="1"/>
</dbReference>
<dbReference type="STRING" id="1157962.A0A250XDN2"/>
<feature type="region of interest" description="Disordered" evidence="5">
    <location>
        <begin position="551"/>
        <end position="586"/>
    </location>
</feature>
<feature type="compositionally biased region" description="Low complexity" evidence="5">
    <location>
        <begin position="551"/>
        <end position="567"/>
    </location>
</feature>
<dbReference type="GO" id="GO:0043022">
    <property type="term" value="F:ribosome binding"/>
    <property type="evidence" value="ECO:0007669"/>
    <property type="project" value="TreeGrafter"/>
</dbReference>
<keyword evidence="1" id="KW-0479">Metal-binding</keyword>
<gene>
    <name evidence="7" type="ORF">CEUSTIGMA_g8427.t1</name>
</gene>
<evidence type="ECO:0000256" key="2">
    <source>
        <dbReference type="ARBA" id="ARBA00022741"/>
    </source>
</evidence>
<dbReference type="InterPro" id="IPR006073">
    <property type="entry name" value="GTP-bd"/>
</dbReference>
<dbReference type="GO" id="GO:0005737">
    <property type="term" value="C:cytoplasm"/>
    <property type="evidence" value="ECO:0007669"/>
    <property type="project" value="TreeGrafter"/>
</dbReference>
<dbReference type="InterPro" id="IPR042108">
    <property type="entry name" value="GTPase_HflX_N_sf"/>
</dbReference>
<feature type="region of interest" description="Disordered" evidence="5">
    <location>
        <begin position="482"/>
        <end position="501"/>
    </location>
</feature>
<dbReference type="Gene3D" id="3.40.50.11060">
    <property type="entry name" value="GTPase HflX, N-terminal domain"/>
    <property type="match status" value="1"/>
</dbReference>
<feature type="region of interest" description="Disordered" evidence="5">
    <location>
        <begin position="116"/>
        <end position="149"/>
    </location>
</feature>
<dbReference type="Pfam" id="PF01926">
    <property type="entry name" value="MMR_HSR1"/>
    <property type="match status" value="1"/>
</dbReference>
<reference evidence="7 8" key="1">
    <citation type="submission" date="2017-08" db="EMBL/GenBank/DDBJ databases">
        <title>Acidophilic green algal genome provides insights into adaptation to an acidic environment.</title>
        <authorList>
            <person name="Hirooka S."/>
            <person name="Hirose Y."/>
            <person name="Kanesaki Y."/>
            <person name="Higuchi S."/>
            <person name="Fujiwara T."/>
            <person name="Onuma R."/>
            <person name="Era A."/>
            <person name="Ohbayashi R."/>
            <person name="Uzuka A."/>
            <person name="Nozaki H."/>
            <person name="Yoshikawa H."/>
            <person name="Miyagishima S.Y."/>
        </authorList>
    </citation>
    <scope>NUCLEOTIDE SEQUENCE [LARGE SCALE GENOMIC DNA]</scope>
    <source>
        <strain evidence="7 8">NIES-2499</strain>
    </source>
</reference>
<keyword evidence="4" id="KW-0342">GTP-binding</keyword>
<dbReference type="PRINTS" id="PR00326">
    <property type="entry name" value="GTP1OBG"/>
</dbReference>
<protein>
    <recommendedName>
        <fullName evidence="6">Hflx-type G domain-containing protein</fullName>
    </recommendedName>
</protein>
<dbReference type="InterPro" id="IPR016496">
    <property type="entry name" value="GTPase_HflX"/>
</dbReference>
<dbReference type="Gene3D" id="3.40.50.300">
    <property type="entry name" value="P-loop containing nucleotide triphosphate hydrolases"/>
    <property type="match status" value="1"/>
</dbReference>
<keyword evidence="2" id="KW-0547">Nucleotide-binding</keyword>
<dbReference type="GO" id="GO:0005525">
    <property type="term" value="F:GTP binding"/>
    <property type="evidence" value="ECO:0007669"/>
    <property type="project" value="UniProtKB-KW"/>
</dbReference>
<dbReference type="GO" id="GO:0046872">
    <property type="term" value="F:metal ion binding"/>
    <property type="evidence" value="ECO:0007669"/>
    <property type="project" value="UniProtKB-KW"/>
</dbReference>
<dbReference type="EMBL" id="BEGY01000059">
    <property type="protein sequence ID" value="GAX80992.1"/>
    <property type="molecule type" value="Genomic_DNA"/>
</dbReference>
<evidence type="ECO:0000313" key="8">
    <source>
        <dbReference type="Proteomes" id="UP000232323"/>
    </source>
</evidence>
<dbReference type="InterPro" id="IPR030394">
    <property type="entry name" value="G_HFLX_dom"/>
</dbReference>
<feature type="compositionally biased region" description="Polar residues" evidence="5">
    <location>
        <begin position="489"/>
        <end position="501"/>
    </location>
</feature>
<feature type="compositionally biased region" description="Low complexity" evidence="5">
    <location>
        <begin position="122"/>
        <end position="137"/>
    </location>
</feature>
<keyword evidence="8" id="KW-1185">Reference proteome</keyword>
<dbReference type="Pfam" id="PF13167">
    <property type="entry name" value="GTP-bdg_N"/>
    <property type="match status" value="1"/>
</dbReference>
<evidence type="ECO:0000256" key="3">
    <source>
        <dbReference type="ARBA" id="ARBA00022842"/>
    </source>
</evidence>
<dbReference type="InterPro" id="IPR025121">
    <property type="entry name" value="GTPase_HflX_N"/>
</dbReference>
<dbReference type="Pfam" id="PF16360">
    <property type="entry name" value="GTP-bdg_M"/>
    <property type="match status" value="1"/>
</dbReference>
<dbReference type="CDD" id="cd01878">
    <property type="entry name" value="HflX"/>
    <property type="match status" value="1"/>
</dbReference>
<evidence type="ECO:0000259" key="6">
    <source>
        <dbReference type="PROSITE" id="PS51705"/>
    </source>
</evidence>